<accession>A0A9P1GGJ0</accession>
<organism evidence="2">
    <name type="scientific">Cladocopium goreaui</name>
    <dbReference type="NCBI Taxonomy" id="2562237"/>
    <lineage>
        <taxon>Eukaryota</taxon>
        <taxon>Sar</taxon>
        <taxon>Alveolata</taxon>
        <taxon>Dinophyceae</taxon>
        <taxon>Suessiales</taxon>
        <taxon>Symbiodiniaceae</taxon>
        <taxon>Cladocopium</taxon>
    </lineage>
</organism>
<reference evidence="2" key="1">
    <citation type="submission" date="2022-10" db="EMBL/GenBank/DDBJ databases">
        <authorList>
            <person name="Chen Y."/>
            <person name="Dougan E. K."/>
            <person name="Chan C."/>
            <person name="Rhodes N."/>
            <person name="Thang M."/>
        </authorList>
    </citation>
    <scope>NUCLEOTIDE SEQUENCE</scope>
</reference>
<dbReference type="EMBL" id="CAMXCT030004614">
    <property type="protein sequence ID" value="CAL4797059.1"/>
    <property type="molecule type" value="Genomic_DNA"/>
</dbReference>
<evidence type="ECO:0000313" key="2">
    <source>
        <dbReference type="EMBL" id="CAI4009747.1"/>
    </source>
</evidence>
<dbReference type="OrthoDB" id="426695at2759"/>
<evidence type="ECO:0000256" key="1">
    <source>
        <dbReference type="SAM" id="MobiDB-lite"/>
    </source>
</evidence>
<evidence type="ECO:0000313" key="3">
    <source>
        <dbReference type="EMBL" id="CAL1163122.1"/>
    </source>
</evidence>
<sequence>MGGSTIRPKKFQAPALSKRPKRNLKNVRATNRKHVALGLKASTHDRGTDKSRRTGTRLRRLTQEIYFADITQWSDGKAEKFLRSHEVLPGKKEKLHCWECDSVLEKSNKASSSSGNDVVDVLQCPRCRTKGRHALELKNASLSYTPFWSSMSRGYSPQYALWLRVLFAVSVKVPKDSILHMVQDAKHSLSEKLLDRWVNECFFVLAYMESKEQEKVQFQDEIVELDGSKVCSHKKTSQPTHLKRRRRTKSSNTIVKPPLPGRFARNQAARGDKRPMVHHGRMLYVKGRGSRKVVMVTMRPRTTQKGAPSPPEDATTVRKALQRHVDAKSCVSATDSAKALTATCRKFGLPNAPARHCIDEMSPTVELNQSDMTKQQQKTLTKASKVLKRPAALKRKQSFLIVGGDNSAESEISRAKGQMRRTNMLGRISPRNAQVQQFAVKRLLEKPGLMPLVTAFAEYRRDRKNQMGIQPGHAFQIDKDNTWLP</sequence>
<dbReference type="Proteomes" id="UP001152797">
    <property type="component" value="Unassembled WGS sequence"/>
</dbReference>
<gene>
    <name evidence="2" type="ORF">C1SCF055_LOCUS35083</name>
</gene>
<feature type="compositionally biased region" description="Basic residues" evidence="1">
    <location>
        <begin position="232"/>
        <end position="249"/>
    </location>
</feature>
<evidence type="ECO:0000313" key="4">
    <source>
        <dbReference type="Proteomes" id="UP001152797"/>
    </source>
</evidence>
<proteinExistence type="predicted"/>
<comment type="caution">
    <text evidence="2">The sequence shown here is derived from an EMBL/GenBank/DDBJ whole genome shotgun (WGS) entry which is preliminary data.</text>
</comment>
<name>A0A9P1GGJ0_9DINO</name>
<dbReference type="EMBL" id="CAMXCT010004614">
    <property type="protein sequence ID" value="CAI4009747.1"/>
    <property type="molecule type" value="Genomic_DNA"/>
</dbReference>
<protein>
    <submittedName>
        <fullName evidence="2">Uncharacterized protein</fullName>
    </submittedName>
</protein>
<reference evidence="3" key="2">
    <citation type="submission" date="2024-04" db="EMBL/GenBank/DDBJ databases">
        <authorList>
            <person name="Chen Y."/>
            <person name="Shah S."/>
            <person name="Dougan E. K."/>
            <person name="Thang M."/>
            <person name="Chan C."/>
        </authorList>
    </citation>
    <scope>NUCLEOTIDE SEQUENCE [LARGE SCALE GENOMIC DNA]</scope>
</reference>
<feature type="region of interest" description="Disordered" evidence="1">
    <location>
        <begin position="1"/>
        <end position="23"/>
    </location>
</feature>
<dbReference type="AlphaFoldDB" id="A0A9P1GGJ0"/>
<keyword evidence="4" id="KW-1185">Reference proteome</keyword>
<dbReference type="EMBL" id="CAMXCT020004614">
    <property type="protein sequence ID" value="CAL1163122.1"/>
    <property type="molecule type" value="Genomic_DNA"/>
</dbReference>
<feature type="region of interest" description="Disordered" evidence="1">
    <location>
        <begin position="232"/>
        <end position="273"/>
    </location>
</feature>